<name>G9MYE6_HYPVG</name>
<dbReference type="HOGENOM" id="CLU_249913_0_0_1"/>
<feature type="compositionally biased region" description="Low complexity" evidence="1">
    <location>
        <begin position="366"/>
        <end position="498"/>
    </location>
</feature>
<evidence type="ECO:0000259" key="4">
    <source>
        <dbReference type="Pfam" id="PF22974"/>
    </source>
</evidence>
<dbReference type="RefSeq" id="XP_013954763.1">
    <property type="nucleotide sequence ID" value="XM_014099288.1"/>
</dbReference>
<dbReference type="STRING" id="413071.G9MYE6"/>
<reference evidence="5 6" key="1">
    <citation type="journal article" date="2011" name="Genome Biol.">
        <title>Comparative genome sequence analysis underscores mycoparasitism as the ancestral life style of Trichoderma.</title>
        <authorList>
            <person name="Kubicek C.P."/>
            <person name="Herrera-Estrella A."/>
            <person name="Seidl-Seiboth V."/>
            <person name="Martinez D.A."/>
            <person name="Druzhinina I.S."/>
            <person name="Thon M."/>
            <person name="Zeilinger S."/>
            <person name="Casas-Flores S."/>
            <person name="Horwitz B.A."/>
            <person name="Mukherjee P.K."/>
            <person name="Mukherjee M."/>
            <person name="Kredics L."/>
            <person name="Alcaraz L.D."/>
            <person name="Aerts A."/>
            <person name="Antal Z."/>
            <person name="Atanasova L."/>
            <person name="Cervantes-Badillo M.G."/>
            <person name="Challacombe J."/>
            <person name="Chertkov O."/>
            <person name="McCluskey K."/>
            <person name="Coulpier F."/>
            <person name="Deshpande N."/>
            <person name="von Doehren H."/>
            <person name="Ebbole D.J."/>
            <person name="Esquivel-Naranjo E.U."/>
            <person name="Fekete E."/>
            <person name="Flipphi M."/>
            <person name="Glaser F."/>
            <person name="Gomez-Rodriguez E.Y."/>
            <person name="Gruber S."/>
            <person name="Han C."/>
            <person name="Henrissat B."/>
            <person name="Hermosa R."/>
            <person name="Hernandez-Onate M."/>
            <person name="Karaffa L."/>
            <person name="Kosti I."/>
            <person name="Le Crom S."/>
            <person name="Lindquist E."/>
            <person name="Lucas S."/>
            <person name="Luebeck M."/>
            <person name="Luebeck P.S."/>
            <person name="Margeot A."/>
            <person name="Metz B."/>
            <person name="Misra M."/>
            <person name="Nevalainen H."/>
            <person name="Omann M."/>
            <person name="Packer N."/>
            <person name="Perrone G."/>
            <person name="Uresti-Rivera E.E."/>
            <person name="Salamov A."/>
            <person name="Schmoll M."/>
            <person name="Seiboth B."/>
            <person name="Shapiro H."/>
            <person name="Sukno S."/>
            <person name="Tamayo-Ramos J.A."/>
            <person name="Tisch D."/>
            <person name="Wiest A."/>
            <person name="Wilkinson H.H."/>
            <person name="Zhang M."/>
            <person name="Coutinho P.M."/>
            <person name="Kenerley C.M."/>
            <person name="Monte E."/>
            <person name="Baker S.E."/>
            <person name="Grigoriev I.V."/>
        </authorList>
    </citation>
    <scope>NUCLEOTIDE SEQUENCE [LARGE SCALE GENOMIC DNA]</scope>
    <source>
        <strain evidence="6">Gv29-8 / FGSC 10586</strain>
    </source>
</reference>
<dbReference type="Proteomes" id="UP000007115">
    <property type="component" value="Unassembled WGS sequence"/>
</dbReference>
<evidence type="ECO:0000313" key="5">
    <source>
        <dbReference type="EMBL" id="EHK20568.1"/>
    </source>
</evidence>
<evidence type="ECO:0000256" key="2">
    <source>
        <dbReference type="SAM" id="SignalP"/>
    </source>
</evidence>
<accession>G9MYE6</accession>
<dbReference type="OMA" id="PWGDGFK"/>
<feature type="domain" description="Apple" evidence="3">
    <location>
        <begin position="212"/>
        <end position="238"/>
    </location>
</feature>
<feature type="domain" description="Apple" evidence="3">
    <location>
        <begin position="126"/>
        <end position="162"/>
    </location>
</feature>
<sequence>MRLLLAGASALLLLATEAASHAIPVAESNEIAVRSQTFRANNGVQFSVETGFDHHGGDYKSVTASSLHDCINSSVNAAVINSKVTGAVRVQYVPTPITCPVDGSSRVKMADGRYFTIQCGVNHLHGDIESIQTLDFANCILLCDEAKGCVAASWRSGTCYLKKSLQSGVAGTGASTTVLTALLPADPVFCPGPSGQQVKETSGRTFTVSSNTDHPGSDLRNKLLANFGDCIAWCDETTGWLPLSIMTADLKSKLTASTTRTNSQFAVLNSVLSPPPSLCPGQNGKQIKEPSGRSFTVACNVDRAGADMASKKLNNFNSCITWCDQTSGCIAAAYHDGECWLKKTLSPSSPRANGQIAVLSSKLPQTSTHTTSTSTRKTTSTSTTKTTSTSTTKTTSSTTTASTTSTSPQSSQVSTSATTSSNVSTSFSSDTTISLPSDTSTSSSGTTSAATSAPSETTTPSTPTTDSNWGSSTSTTDAPTTASDTTSSSSVQTTTGSPAPSGTAQIPPGPLTLPAQPTVTLRPLAPPNVDVASTEYPSVILDNSINILDIHCDLDKSLSANFNGATAYNAAKESWAEAEGSSNTLIIIAAASGCSSDGHYVYFVASHISFDDASKSVSCSGSIESASDIAQDAGVDFGSIEISVPTLEPNPELAAAYGCTAPGSNEIDGLPAIYCGPDFHYCLNNKLGYYSIADEDLDATLATVLPGTQVSDLQHRGLLSKIGSFVSHAATTLVNTVKDGAKAIGNDIVSAATTLGKDAVSNLKNLGNTILGAAESFAKGLIAAATFIITGDYDRSFDFPVQIAPPNSTLDDSPWGDGFKFYTWTPDKGEYWNAQNEAIDKIKGVIIGEADPEPSVELWCVDCHANGKLKLVGSASFSILKGLTKAQLSMDGNLDVGLYLGMNAFAQWNPKEEYDFLSVGLPGLSIPDILTIGPVLSLGVSVDLDVSAVGQYLVGADMEWTQLSAKLDVLNPRSSSKSGWTPNIRDTVQADGSLTINSTLGLPVSLGFGLNILNGKYEKEIKLVDTPGVRASMEYDFTNEVNNGEVNTDPEDSCCGIHWSVGIVNTVTLDLSDIGQGKYRLDEYNAPVFASGCIGKSLTIAPPSTTVSAPTGGTTSVPPSGPNCASLTCANDDGKFCTASGTTFQLNCYSIYASTLERAFKFNSADACANSCATDSSCVGVNFIFNQLNFILPDCLQYSNGLPSSPAPVSLIGSFRKVSSPHKRVELVQCATTVATSASASGTANAKILVKDTLTLTPTASASSTATSTEVTSMASTTTSLTATSTDATAISTTTSSPDSDHVTAPITIRDATGQLLINPHVNGSSVSMNSLTDGTTFTADLTSSLVYGDSAGRILYYFPSTISAVGASRLRLGTWDAIPIGAEMIMLFPTVTDTGVTVLVAMDSTQHIFYPFLCDIEGQLNKIFLVSDATTGASKLMDSDLTYTVIGGVARSCVSLAMVAKDLPGWNSTKATPTQ</sequence>
<feature type="domain" description="Apple" evidence="3">
    <location>
        <begin position="1160"/>
        <end position="1183"/>
    </location>
</feature>
<dbReference type="InterPro" id="IPR003609">
    <property type="entry name" value="Pan_app"/>
</dbReference>
<dbReference type="eggNOG" id="ENOG502SHMP">
    <property type="taxonomic scope" value="Eukaryota"/>
</dbReference>
<dbReference type="VEuPathDB" id="FungiDB:TRIVIDRAFT_223885"/>
<keyword evidence="2" id="KW-0732">Signal</keyword>
<feature type="signal peptide" evidence="2">
    <location>
        <begin position="1"/>
        <end position="22"/>
    </location>
</feature>
<comment type="caution">
    <text evidence="5">The sequence shown here is derived from an EMBL/GenBank/DDBJ whole genome shotgun (WGS) entry which is preliminary data.</text>
</comment>
<evidence type="ECO:0000259" key="3">
    <source>
        <dbReference type="Pfam" id="PF14295"/>
    </source>
</evidence>
<feature type="domain" description="Apple" evidence="3">
    <location>
        <begin position="301"/>
        <end position="342"/>
    </location>
</feature>
<dbReference type="EMBL" id="ABDF02000079">
    <property type="protein sequence ID" value="EHK20568.1"/>
    <property type="molecule type" value="Genomic_DNA"/>
</dbReference>
<gene>
    <name evidence="5" type="ORF">TRIVIDRAFT_223885</name>
</gene>
<feature type="chain" id="PRO_5003523788" description="Apple domain-containing protein" evidence="2">
    <location>
        <begin position="23"/>
        <end position="1476"/>
    </location>
</feature>
<evidence type="ECO:0000256" key="1">
    <source>
        <dbReference type="SAM" id="MobiDB-lite"/>
    </source>
</evidence>
<dbReference type="InterPro" id="IPR054293">
    <property type="entry name" value="DUF7029"/>
</dbReference>
<dbReference type="GeneID" id="25791816"/>
<dbReference type="InParanoid" id="G9MYE6"/>
<feature type="domain" description="DUF7029" evidence="4">
    <location>
        <begin position="533"/>
        <end position="632"/>
    </location>
</feature>
<organism evidence="5 6">
    <name type="scientific">Hypocrea virens (strain Gv29-8 / FGSC 10586)</name>
    <name type="common">Gliocladium virens</name>
    <name type="synonym">Trichoderma virens</name>
    <dbReference type="NCBI Taxonomy" id="413071"/>
    <lineage>
        <taxon>Eukaryota</taxon>
        <taxon>Fungi</taxon>
        <taxon>Dikarya</taxon>
        <taxon>Ascomycota</taxon>
        <taxon>Pezizomycotina</taxon>
        <taxon>Sordariomycetes</taxon>
        <taxon>Hypocreomycetidae</taxon>
        <taxon>Hypocreales</taxon>
        <taxon>Hypocreaceae</taxon>
        <taxon>Trichoderma</taxon>
    </lineage>
</organism>
<evidence type="ECO:0008006" key="7">
    <source>
        <dbReference type="Google" id="ProtNLM"/>
    </source>
</evidence>
<evidence type="ECO:0000313" key="6">
    <source>
        <dbReference type="Proteomes" id="UP000007115"/>
    </source>
</evidence>
<protein>
    <recommendedName>
        <fullName evidence="7">Apple domain-containing protein</fullName>
    </recommendedName>
</protein>
<dbReference type="Pfam" id="PF14295">
    <property type="entry name" value="PAN_4"/>
    <property type="match status" value="4"/>
</dbReference>
<dbReference type="OrthoDB" id="160645at2759"/>
<feature type="region of interest" description="Disordered" evidence="1">
    <location>
        <begin position="358"/>
        <end position="519"/>
    </location>
</feature>
<dbReference type="Pfam" id="PF22974">
    <property type="entry name" value="DUF7029"/>
    <property type="match status" value="1"/>
</dbReference>
<keyword evidence="6" id="KW-1185">Reference proteome</keyword>
<proteinExistence type="predicted"/>